<evidence type="ECO:0000259" key="1">
    <source>
        <dbReference type="Pfam" id="PF18701"/>
    </source>
</evidence>
<evidence type="ECO:0000313" key="2">
    <source>
        <dbReference type="EMBL" id="VDI14750.1"/>
    </source>
</evidence>
<accession>A0A8B6D7S2</accession>
<organism evidence="2 3">
    <name type="scientific">Mytilus galloprovincialis</name>
    <name type="common">Mediterranean mussel</name>
    <dbReference type="NCBI Taxonomy" id="29158"/>
    <lineage>
        <taxon>Eukaryota</taxon>
        <taxon>Metazoa</taxon>
        <taxon>Spiralia</taxon>
        <taxon>Lophotrochozoa</taxon>
        <taxon>Mollusca</taxon>
        <taxon>Bivalvia</taxon>
        <taxon>Autobranchia</taxon>
        <taxon>Pteriomorphia</taxon>
        <taxon>Mytilida</taxon>
        <taxon>Mytiloidea</taxon>
        <taxon>Mytilidae</taxon>
        <taxon>Mytilinae</taxon>
        <taxon>Mytilus</taxon>
    </lineage>
</organism>
<keyword evidence="3" id="KW-1185">Reference proteome</keyword>
<dbReference type="Pfam" id="PF18701">
    <property type="entry name" value="DUF5641"/>
    <property type="match status" value="1"/>
</dbReference>
<dbReference type="InterPro" id="IPR040676">
    <property type="entry name" value="DUF5641"/>
</dbReference>
<name>A0A8B6D7S2_MYTGA</name>
<reference evidence="2" key="1">
    <citation type="submission" date="2018-11" db="EMBL/GenBank/DDBJ databases">
        <authorList>
            <person name="Alioto T."/>
            <person name="Alioto T."/>
        </authorList>
    </citation>
    <scope>NUCLEOTIDE SEQUENCE</scope>
</reference>
<proteinExistence type="predicted"/>
<comment type="caution">
    <text evidence="2">The sequence shown here is derived from an EMBL/GenBank/DDBJ whole genome shotgun (WGS) entry which is preliminary data.</text>
</comment>
<dbReference type="PANTHER" id="PTHR47331:SF6">
    <property type="entry name" value="DOUBLECORTIN DOMAIN-CONTAINING PROTEIN"/>
    <property type="match status" value="1"/>
</dbReference>
<dbReference type="Proteomes" id="UP000596742">
    <property type="component" value="Unassembled WGS sequence"/>
</dbReference>
<feature type="domain" description="DUF5641" evidence="1">
    <location>
        <begin position="2"/>
        <end position="85"/>
    </location>
</feature>
<dbReference type="PANTHER" id="PTHR47331">
    <property type="entry name" value="PHD-TYPE DOMAIN-CONTAINING PROTEIN"/>
    <property type="match status" value="1"/>
</dbReference>
<evidence type="ECO:0000313" key="3">
    <source>
        <dbReference type="Proteomes" id="UP000596742"/>
    </source>
</evidence>
<gene>
    <name evidence="2" type="ORF">MGAL_10B036553</name>
</gene>
<protein>
    <recommendedName>
        <fullName evidence="1">DUF5641 domain-containing protein</fullName>
    </recommendedName>
</protein>
<dbReference type="OrthoDB" id="8194935at2759"/>
<dbReference type="AlphaFoldDB" id="A0A8B6D7S2"/>
<sequence length="102" mass="12119">MFWVRWREEYIQTLQTRRTWQENIPYIQTGDDILLRDKAVCRNQWPHGLVEETLSSSDGIVCKVRVRICREGKPVVYTRRVTELVENHKFSYIMIFGTGSPS</sequence>
<dbReference type="EMBL" id="UYJE01002909">
    <property type="protein sequence ID" value="VDI14750.1"/>
    <property type="molecule type" value="Genomic_DNA"/>
</dbReference>